<keyword evidence="2" id="KW-1185">Reference proteome</keyword>
<dbReference type="EMBL" id="JACRWC010000067">
    <property type="protein sequence ID" value="MBC5999429.1"/>
    <property type="molecule type" value="Genomic_DNA"/>
</dbReference>
<sequence>MDNYMGRCEYCGKEMGIMAESQEEANHIVSKECFCGGAKQAEEIERKKQELRTQLDQLTGPDCEELNFIPLPEELRDILNQIGEAVVDGKIRQITMKTYGTQIVIRGGENIKATRSYKYEQGGEVQ</sequence>
<protein>
    <submittedName>
        <fullName evidence="1">Uncharacterized protein</fullName>
    </submittedName>
</protein>
<dbReference type="RefSeq" id="WP_249286866.1">
    <property type="nucleotide sequence ID" value="NZ_JACRWC010000067.1"/>
</dbReference>
<name>A0A923NDJ5_9FIRM</name>
<reference evidence="1" key="1">
    <citation type="submission" date="2020-08" db="EMBL/GenBank/DDBJ databases">
        <authorList>
            <person name="Liu C."/>
            <person name="Sun Q."/>
        </authorList>
    </citation>
    <scope>NUCLEOTIDE SEQUENCE</scope>
    <source>
        <strain evidence="1">BX16</strain>
    </source>
</reference>
<gene>
    <name evidence="1" type="ORF">H8876_05395</name>
</gene>
<evidence type="ECO:0000313" key="2">
    <source>
        <dbReference type="Proteomes" id="UP000644115"/>
    </source>
</evidence>
<proteinExistence type="predicted"/>
<evidence type="ECO:0000313" key="1">
    <source>
        <dbReference type="EMBL" id="MBC5999429.1"/>
    </source>
</evidence>
<comment type="caution">
    <text evidence="1">The sequence shown here is derived from an EMBL/GenBank/DDBJ whole genome shotgun (WGS) entry which is preliminary data.</text>
</comment>
<dbReference type="Proteomes" id="UP000644115">
    <property type="component" value="Unassembled WGS sequence"/>
</dbReference>
<accession>A0A923NDJ5</accession>
<organism evidence="1 2">
    <name type="scientific">Lentihominibacter faecis</name>
    <dbReference type="NCBI Taxonomy" id="2764712"/>
    <lineage>
        <taxon>Bacteria</taxon>
        <taxon>Bacillati</taxon>
        <taxon>Bacillota</taxon>
        <taxon>Clostridia</taxon>
        <taxon>Peptostreptococcales</taxon>
        <taxon>Anaerovoracaceae</taxon>
        <taxon>Lentihominibacter</taxon>
    </lineage>
</organism>
<dbReference type="AlphaFoldDB" id="A0A923NDJ5"/>